<name>A0A1S3YUC3_TOBAC</name>
<sequence>MVRTRTTGSDDQTPMHPVGSARGRGRGRAKGRGRPHGAARAPARAAAAEPQVAPVRERAPETPVTTPALQETLAQVLSMFGTLAQAGLIPLVLATSQAVRGAQTPAAPTPEPHAQVANAPDAIPVQPEVRAAVLEGEQLRLERYKKYRPPTFS</sequence>
<accession>A0A1S3YUC3</accession>
<protein>
    <submittedName>
        <fullName evidence="2">Uncharacterized protein</fullName>
    </submittedName>
</protein>
<feature type="compositionally biased region" description="Low complexity" evidence="1">
    <location>
        <begin position="38"/>
        <end position="48"/>
    </location>
</feature>
<evidence type="ECO:0000313" key="2">
    <source>
        <dbReference type="RefSeq" id="XP_016455866.1"/>
    </source>
</evidence>
<reference evidence="2" key="1">
    <citation type="submission" date="2025-08" db="UniProtKB">
        <authorList>
            <consortium name="RefSeq"/>
        </authorList>
    </citation>
    <scope>IDENTIFICATION</scope>
</reference>
<dbReference type="RefSeq" id="XP_016455866.1">
    <property type="nucleotide sequence ID" value="XM_016600380.1"/>
</dbReference>
<dbReference type="AlphaFoldDB" id="A0A1S3YUC3"/>
<feature type="compositionally biased region" description="Basic residues" evidence="1">
    <location>
        <begin position="23"/>
        <end position="37"/>
    </location>
</feature>
<feature type="non-terminal residue" evidence="2">
    <location>
        <position position="153"/>
    </location>
</feature>
<dbReference type="KEGG" id="nta:107779879"/>
<evidence type="ECO:0000256" key="1">
    <source>
        <dbReference type="SAM" id="MobiDB-lite"/>
    </source>
</evidence>
<dbReference type="OrthoDB" id="10577755at2759"/>
<gene>
    <name evidence="2" type="primary">LOC107779879</name>
</gene>
<dbReference type="PaxDb" id="4097-A0A1S3YUC3"/>
<proteinExistence type="predicted"/>
<feature type="region of interest" description="Disordered" evidence="1">
    <location>
        <begin position="1"/>
        <end position="65"/>
    </location>
</feature>
<organism evidence="2">
    <name type="scientific">Nicotiana tabacum</name>
    <name type="common">Common tobacco</name>
    <dbReference type="NCBI Taxonomy" id="4097"/>
    <lineage>
        <taxon>Eukaryota</taxon>
        <taxon>Viridiplantae</taxon>
        <taxon>Streptophyta</taxon>
        <taxon>Embryophyta</taxon>
        <taxon>Tracheophyta</taxon>
        <taxon>Spermatophyta</taxon>
        <taxon>Magnoliopsida</taxon>
        <taxon>eudicotyledons</taxon>
        <taxon>Gunneridae</taxon>
        <taxon>Pentapetalae</taxon>
        <taxon>asterids</taxon>
        <taxon>lamiids</taxon>
        <taxon>Solanales</taxon>
        <taxon>Solanaceae</taxon>
        <taxon>Nicotianoideae</taxon>
        <taxon>Nicotianeae</taxon>
        <taxon>Nicotiana</taxon>
    </lineage>
</organism>
<feature type="compositionally biased region" description="Polar residues" evidence="1">
    <location>
        <begin position="1"/>
        <end position="12"/>
    </location>
</feature>